<accession>A6HNL4</accession>
<proteinExistence type="predicted"/>
<feature type="signal peptide" evidence="1">
    <location>
        <begin position="1"/>
        <end position="28"/>
    </location>
</feature>
<dbReference type="AlphaFoldDB" id="A6HNL4"/>
<evidence type="ECO:0000313" key="2">
    <source>
        <dbReference type="EMBL" id="EDL79617.1"/>
    </source>
</evidence>
<reference evidence="3" key="1">
    <citation type="submission" date="2005-09" db="EMBL/GenBank/DDBJ databases">
        <authorList>
            <person name="Mural R.J."/>
            <person name="Li P.W."/>
            <person name="Adams M.D."/>
            <person name="Amanatides P.G."/>
            <person name="Baden-Tillson H."/>
            <person name="Barnstead M."/>
            <person name="Chin S.H."/>
            <person name="Dew I."/>
            <person name="Evans C.A."/>
            <person name="Ferriera S."/>
            <person name="Flanigan M."/>
            <person name="Fosler C."/>
            <person name="Glodek A."/>
            <person name="Gu Z."/>
            <person name="Holt R.A."/>
            <person name="Jennings D."/>
            <person name="Kraft C.L."/>
            <person name="Lu F."/>
            <person name="Nguyen T."/>
            <person name="Nusskern D.R."/>
            <person name="Pfannkoch C.M."/>
            <person name="Sitter C."/>
            <person name="Sutton G.G."/>
            <person name="Venter J.C."/>
            <person name="Wang Z."/>
            <person name="Woodage T."/>
            <person name="Zheng X.H."/>
            <person name="Zhong F."/>
        </authorList>
    </citation>
    <scope>NUCLEOTIDE SEQUENCE [LARGE SCALE GENOMIC DNA]</scope>
    <source>
        <strain>BN</strain>
        <strain evidence="3">Sprague-Dawley</strain>
    </source>
</reference>
<dbReference type="Proteomes" id="UP000234681">
    <property type="component" value="Chromosome 3"/>
</dbReference>
<keyword evidence="1" id="KW-0732">Signal</keyword>
<evidence type="ECO:0000256" key="1">
    <source>
        <dbReference type="SAM" id="SignalP"/>
    </source>
</evidence>
<sequence length="87" mass="10047">MENHNCCRIMGTQSFIFFFCLFFFSELGTEPRALCLLGKRSTTELNPQPWEPSLNEFNYISILSSIAQGTSGKKWNEFKSQTTRILL</sequence>
<organism evidence="2 3">
    <name type="scientific">Rattus norvegicus</name>
    <name type="common">Rat</name>
    <dbReference type="NCBI Taxonomy" id="10116"/>
    <lineage>
        <taxon>Eukaryota</taxon>
        <taxon>Metazoa</taxon>
        <taxon>Chordata</taxon>
        <taxon>Craniata</taxon>
        <taxon>Vertebrata</taxon>
        <taxon>Euteleostomi</taxon>
        <taxon>Mammalia</taxon>
        <taxon>Eutheria</taxon>
        <taxon>Euarchontoglires</taxon>
        <taxon>Glires</taxon>
        <taxon>Rodentia</taxon>
        <taxon>Myomorpha</taxon>
        <taxon>Muroidea</taxon>
        <taxon>Muridae</taxon>
        <taxon>Murinae</taxon>
        <taxon>Rattus</taxon>
    </lineage>
</organism>
<gene>
    <name evidence="2" type="ORF">rCG_26607</name>
</gene>
<name>A6HNL4_RAT</name>
<evidence type="ECO:0000313" key="3">
    <source>
        <dbReference type="Proteomes" id="UP000234681"/>
    </source>
</evidence>
<feature type="chain" id="PRO_5039912279" evidence="1">
    <location>
        <begin position="29"/>
        <end position="87"/>
    </location>
</feature>
<dbReference type="EMBL" id="CH473949">
    <property type="protein sequence ID" value="EDL79617.1"/>
    <property type="molecule type" value="Genomic_DNA"/>
</dbReference>
<protein>
    <submittedName>
        <fullName evidence="2">RCG26607</fullName>
    </submittedName>
</protein>